<dbReference type="InterPro" id="IPR032599">
    <property type="entry name" value="YcdB/YcdC_rep_domain"/>
</dbReference>
<gene>
    <name evidence="2" type="ORF">ACFQ3J_08975</name>
</gene>
<organism evidence="2 3">
    <name type="scientific">Paenibacillus provencensis</name>
    <dbReference type="NCBI Taxonomy" id="441151"/>
    <lineage>
        <taxon>Bacteria</taxon>
        <taxon>Bacillati</taxon>
        <taxon>Bacillota</taxon>
        <taxon>Bacilli</taxon>
        <taxon>Bacillales</taxon>
        <taxon>Paenibacillaceae</taxon>
        <taxon>Paenibacillus</taxon>
    </lineage>
</organism>
<feature type="domain" description="YcdB/YcdC repeated" evidence="1">
    <location>
        <begin position="300"/>
        <end position="437"/>
    </location>
</feature>
<protein>
    <submittedName>
        <fullName evidence="2">YcdB/YcdC domain-containing protein</fullName>
    </submittedName>
</protein>
<sequence length="522" mass="61608">MDWEQLRRLAENYAEAPANYELVMEDSIPKENAMYRVFVWENRENREETIEVELDLHSKELLRLQMYKQAEPSSLNSPSIESAEVRAQEMLERYLIEPNRYMLNELKYIEDKVKVDYRLQIGGLPLPHTGCELILTRDLELVRFRFEGNKDIPELLPHWPLKVIEPDIIRANLLSSIDMELSLRYFYPTLYDYQGSDSEFRLVYTAVPEHQFICADTGADLFDEDHFRFPRSESMIQAREEFLFNAEPHCESVSDSIDSALKKWEERLGIDLSYFERDEVKEEEGEISCLYTLRNQSRERYQDLSHESYPFQADAYLKHKWGNIFDRMFYSCKLSVDAGTGSLLSFQAFDKEEDTESIQETLSRSGCREIAEQFLADVFPNYGTYLHREVDNDFVDGERRKKEFFFFPLFISGIPVSHEQVTVVVNTRNGRINGYRGLSPHLISELMSLEHQPKLSAEEAFQRYRQQMDVQLKWFLHTLPSGKKEYKLVYENGVKYMRESEILQARSVFVDASTGEWIYRKE</sequence>
<evidence type="ECO:0000313" key="2">
    <source>
        <dbReference type="EMBL" id="MFD1128303.1"/>
    </source>
</evidence>
<evidence type="ECO:0000259" key="1">
    <source>
        <dbReference type="Pfam" id="PF16244"/>
    </source>
</evidence>
<dbReference type="Proteomes" id="UP001597169">
    <property type="component" value="Unassembled WGS sequence"/>
</dbReference>
<accession>A0ABW3PV71</accession>
<comment type="caution">
    <text evidence="2">The sequence shown here is derived from an EMBL/GenBank/DDBJ whole genome shotgun (WGS) entry which is preliminary data.</text>
</comment>
<evidence type="ECO:0000313" key="3">
    <source>
        <dbReference type="Proteomes" id="UP001597169"/>
    </source>
</evidence>
<keyword evidence="3" id="KW-1185">Reference proteome</keyword>
<proteinExistence type="predicted"/>
<feature type="domain" description="YcdB/YcdC repeated" evidence="1">
    <location>
        <begin position="4"/>
        <end position="148"/>
    </location>
</feature>
<dbReference type="EMBL" id="JBHTKX010000001">
    <property type="protein sequence ID" value="MFD1128303.1"/>
    <property type="molecule type" value="Genomic_DNA"/>
</dbReference>
<reference evidence="3" key="1">
    <citation type="journal article" date="2019" name="Int. J. Syst. Evol. Microbiol.">
        <title>The Global Catalogue of Microorganisms (GCM) 10K type strain sequencing project: providing services to taxonomists for standard genome sequencing and annotation.</title>
        <authorList>
            <consortium name="The Broad Institute Genomics Platform"/>
            <consortium name="The Broad Institute Genome Sequencing Center for Infectious Disease"/>
            <person name="Wu L."/>
            <person name="Ma J."/>
        </authorList>
    </citation>
    <scope>NUCLEOTIDE SEQUENCE [LARGE SCALE GENOMIC DNA]</scope>
    <source>
        <strain evidence="3">CCUG 53519</strain>
    </source>
</reference>
<dbReference type="RefSeq" id="WP_251583447.1">
    <property type="nucleotide sequence ID" value="NZ_JBHTKX010000001.1"/>
</dbReference>
<dbReference type="Pfam" id="PF16244">
    <property type="entry name" value="DUF4901"/>
    <property type="match status" value="2"/>
</dbReference>
<name>A0ABW3PV71_9BACL</name>